<dbReference type="InterPro" id="IPR036236">
    <property type="entry name" value="Znf_C2H2_sf"/>
</dbReference>
<evidence type="ECO:0000256" key="5">
    <source>
        <dbReference type="PROSITE-ProRule" id="PRU00042"/>
    </source>
</evidence>
<dbReference type="SUPFAM" id="SSF57667">
    <property type="entry name" value="beta-beta-alpha zinc fingers"/>
    <property type="match status" value="2"/>
</dbReference>
<dbReference type="PANTHER" id="PTHR23235:SF120">
    <property type="entry name" value="KRUPPEL-LIKE FACTOR 15"/>
    <property type="match status" value="1"/>
</dbReference>
<feature type="non-terminal residue" evidence="7">
    <location>
        <position position="103"/>
    </location>
</feature>
<gene>
    <name evidence="7" type="ORF">BCV69DRAFT_242095</name>
</gene>
<evidence type="ECO:0000259" key="6">
    <source>
        <dbReference type="PROSITE" id="PS50157"/>
    </source>
</evidence>
<keyword evidence="2" id="KW-0677">Repeat</keyword>
<keyword evidence="8" id="KW-1185">Reference proteome</keyword>
<feature type="domain" description="C2H2-type" evidence="6">
    <location>
        <begin position="50"/>
        <end position="78"/>
    </location>
</feature>
<evidence type="ECO:0000256" key="2">
    <source>
        <dbReference type="ARBA" id="ARBA00022737"/>
    </source>
</evidence>
<keyword evidence="4" id="KW-0862">Zinc</keyword>
<dbReference type="PANTHER" id="PTHR23235">
    <property type="entry name" value="KRUEPPEL-LIKE TRANSCRIPTION FACTOR"/>
    <property type="match status" value="1"/>
</dbReference>
<evidence type="ECO:0000256" key="3">
    <source>
        <dbReference type="ARBA" id="ARBA00022771"/>
    </source>
</evidence>
<proteinExistence type="predicted"/>
<sequence>VTTSATQAASASRRKNDAHFVCPVPGCGSHFTRQFNLRSHLRSHADERPFKCPDCDKAFARAHDAKRHHETLHLSVKKHNCEWCSRQFARLDALHRHLKPESG</sequence>
<dbReference type="EMBL" id="KZ819338">
    <property type="protein sequence ID" value="PWN18120.1"/>
    <property type="molecule type" value="Genomic_DNA"/>
</dbReference>
<feature type="domain" description="C2H2-type" evidence="6">
    <location>
        <begin position="20"/>
        <end position="49"/>
    </location>
</feature>
<evidence type="ECO:0000256" key="1">
    <source>
        <dbReference type="ARBA" id="ARBA00022723"/>
    </source>
</evidence>
<keyword evidence="1" id="KW-0479">Metal-binding</keyword>
<dbReference type="Pfam" id="PF00096">
    <property type="entry name" value="zf-C2H2"/>
    <property type="match status" value="2"/>
</dbReference>
<dbReference type="SMART" id="SM00355">
    <property type="entry name" value="ZnF_C2H2"/>
    <property type="match status" value="3"/>
</dbReference>
<name>A0A316TYI8_9BASI</name>
<dbReference type="FunFam" id="3.30.160.60:FF:000125">
    <property type="entry name" value="Putative zinc finger protein 143"/>
    <property type="match status" value="1"/>
</dbReference>
<dbReference type="GO" id="GO:0000981">
    <property type="term" value="F:DNA-binding transcription factor activity, RNA polymerase II-specific"/>
    <property type="evidence" value="ECO:0007669"/>
    <property type="project" value="UniProtKB-ARBA"/>
</dbReference>
<dbReference type="GO" id="GO:0008270">
    <property type="term" value="F:zinc ion binding"/>
    <property type="evidence" value="ECO:0007669"/>
    <property type="project" value="UniProtKB-KW"/>
</dbReference>
<organism evidence="7 8">
    <name type="scientific">Pseudomicrostroma glucosiphilum</name>
    <dbReference type="NCBI Taxonomy" id="1684307"/>
    <lineage>
        <taxon>Eukaryota</taxon>
        <taxon>Fungi</taxon>
        <taxon>Dikarya</taxon>
        <taxon>Basidiomycota</taxon>
        <taxon>Ustilaginomycotina</taxon>
        <taxon>Exobasidiomycetes</taxon>
        <taxon>Microstromatales</taxon>
        <taxon>Microstromatales incertae sedis</taxon>
        <taxon>Pseudomicrostroma</taxon>
    </lineage>
</organism>
<dbReference type="PROSITE" id="PS50157">
    <property type="entry name" value="ZINC_FINGER_C2H2_2"/>
    <property type="match status" value="3"/>
</dbReference>
<dbReference type="Proteomes" id="UP000245942">
    <property type="component" value="Unassembled WGS sequence"/>
</dbReference>
<keyword evidence="3 5" id="KW-0863">Zinc-finger</keyword>
<dbReference type="OrthoDB" id="4748970at2759"/>
<protein>
    <recommendedName>
        <fullName evidence="6">C2H2-type domain-containing protein</fullName>
    </recommendedName>
</protein>
<dbReference type="FunFam" id="3.30.160.60:FF:000446">
    <property type="entry name" value="Zinc finger protein"/>
    <property type="match status" value="1"/>
</dbReference>
<dbReference type="PROSITE" id="PS00028">
    <property type="entry name" value="ZINC_FINGER_C2H2_1"/>
    <property type="match status" value="2"/>
</dbReference>
<dbReference type="STRING" id="1684307.A0A316TYI8"/>
<dbReference type="Gene3D" id="3.30.160.60">
    <property type="entry name" value="Classic Zinc Finger"/>
    <property type="match status" value="2"/>
</dbReference>
<dbReference type="GeneID" id="37011760"/>
<feature type="non-terminal residue" evidence="7">
    <location>
        <position position="1"/>
    </location>
</feature>
<dbReference type="InterPro" id="IPR013087">
    <property type="entry name" value="Znf_C2H2_type"/>
</dbReference>
<dbReference type="AlphaFoldDB" id="A0A316TYI8"/>
<feature type="domain" description="C2H2-type" evidence="6">
    <location>
        <begin position="79"/>
        <end position="103"/>
    </location>
</feature>
<reference evidence="7 8" key="1">
    <citation type="journal article" date="2018" name="Mol. Biol. Evol.">
        <title>Broad Genomic Sampling Reveals a Smut Pathogenic Ancestry of the Fungal Clade Ustilaginomycotina.</title>
        <authorList>
            <person name="Kijpornyongpan T."/>
            <person name="Mondo S.J."/>
            <person name="Barry K."/>
            <person name="Sandor L."/>
            <person name="Lee J."/>
            <person name="Lipzen A."/>
            <person name="Pangilinan J."/>
            <person name="LaButti K."/>
            <person name="Hainaut M."/>
            <person name="Henrissat B."/>
            <person name="Grigoriev I.V."/>
            <person name="Spatafora J.W."/>
            <person name="Aime M.C."/>
        </authorList>
    </citation>
    <scope>NUCLEOTIDE SEQUENCE [LARGE SCALE GENOMIC DNA]</scope>
    <source>
        <strain evidence="7 8">MCA 4718</strain>
    </source>
</reference>
<dbReference type="GO" id="GO:0000978">
    <property type="term" value="F:RNA polymerase II cis-regulatory region sequence-specific DNA binding"/>
    <property type="evidence" value="ECO:0007669"/>
    <property type="project" value="TreeGrafter"/>
</dbReference>
<evidence type="ECO:0000313" key="7">
    <source>
        <dbReference type="EMBL" id="PWN18120.1"/>
    </source>
</evidence>
<evidence type="ECO:0000313" key="8">
    <source>
        <dbReference type="Proteomes" id="UP000245942"/>
    </source>
</evidence>
<dbReference type="RefSeq" id="XP_025345280.1">
    <property type="nucleotide sequence ID" value="XM_025490026.1"/>
</dbReference>
<accession>A0A316TYI8</accession>
<evidence type="ECO:0000256" key="4">
    <source>
        <dbReference type="ARBA" id="ARBA00022833"/>
    </source>
</evidence>